<feature type="region of interest" description="Disordered" evidence="2">
    <location>
        <begin position="1183"/>
        <end position="1230"/>
    </location>
</feature>
<dbReference type="EMBL" id="CAJVPJ010000605">
    <property type="protein sequence ID" value="CAG8541944.1"/>
    <property type="molecule type" value="Genomic_DNA"/>
</dbReference>
<sequence>EKEKSRRSFLDVFNRARHPRNDTLGREVDPTVSLLELPDCQTIINELQKAPNPNARAKIVQELCASVTKYTFDDMTDLWPSVRDLLGADMPTEARHSVFQLMISYIQEQSNDSSVLRAMFYDSIKNHNIREDFRIRIAALRELCNNGRNISPFEKNVGKLLAEWLIDCINRTNSGSTATTLDGSELQDILSLLINVVKFSFAQFEETDIVKLIEDVAEVPKHSMNISDVSSCLGFWDVVVCFGYVPETSVKLYVEVLCELINIEQLSQTTWHVMDNLLKGHCAYSAIRVLCNNLENAMEIDSIRMLRGCVKLLGMAISRASNEGIVNSMSSAALYSMRKAVSRRDIGLHHEILKQIVNILSRPDRNITCLEWEVVMDIMETTRYHVVDRGATTETSTNDTEVEAIIVTYSQLIFQIQSLYASSSFNGPTARFMSLIQDLHSRVSESSIIMLLKYYADEYSFYPSSPDWLILLVDVIKIFFINHSSSAVRQRVLAMTIDVYEATKDFYYETVIEGAILPLLRELPKENDMTVFESAMDFLIEVIKESNDQWFSSFLKILVQCTECSCPQNLRQRYTHTDTCKAFISTIGLINVFQHTLYKDNTTLQVLEIFSEMLKILDNSSASVNSRLALLQCLLRLRVNRDHRIYILENLGSVSGATVLHRDNTVTAVFDKISAAANDRLTTLTTIENKSIDSNLHRKTSWRQRITLHRRVYKETKQSLENNETSKPTDDSADTTEQRLWNEPELLPFTVTANHPSPYVVSHDSISTANETADNTGSGATTCNKIVMPIEKYLEILIKILENEKDWELYSYVLCHLSLQLSTKHLFYNADIQIKDLRELLCVSITNNRLYDPPPGVEKANIYVVAYQILTTLIGYCSIFNRNQNDGLVLAFKAGLRKGSASAKPCIHALNICCFELASSMTRFLPETLNTLTQIITTTTMSVHILEFLCGLARLPQLYVNFIENDFKRVFGIAIQYIQHNKTGNDTQQVANPLAQYERIMAYQVIYAWFTALRLSERRKYVSFIVSGLLTADEKKSKLVDKKTDDKHHEIDEQTETCFDMLARYTFANCDPKREKSFINDLLKNCDKDKITSKTWLQGHAFVTMRTFKTLGCAEIIIRRPSGTVAFLTKLDNKSKFDDVSFVSLPETFMADHGHDGQETRTGLDIGSGLGIHSVTEERLIVDSEGRSTSTGIVDTVERSPATSSTNTTTTTPTTTTTISSTTTITSTTSSATTITNTVTSAEDSDVQQNTVQIENRTTSTEQSPAITTASVESVTPDNQFSPRITQHIRTQSDGSPLMTGESNSPSRRGIHAPRTSADRRAHRKDDSNIDPSFLFLQLSPYPDLSPGTGLWLLPDDKPTERALNVLDRTPVVDFHKVSVVYVGKGQTTEAEILANMRGSQNYIKFLNNLGNLVRLKNSKDVYVGGLDTRNDSDGEYAYYWKDDIIQLIFHCATLMPTNLENDPQCSSKKRHIGNNYVTIVYNDSDLDYAFNTIASQVNSINIIISPHSESPIRPGTSPKPSTERDKRTSNEAPKDINFQTTFFKVHMQRRHDMPEIGPISEFKMISGSSLPAFVRQIAMHANIYAHIFRETSRGIEYMSHWRDRLRQIKNFKQRLMTAGSDPVIGTPGKGSAVNTRGDDHMSERVVGLEPVINFTRYT</sequence>
<accession>A0A9N9AUC3</accession>
<name>A0A9N9AUC3_9GLOM</name>
<feature type="region of interest" description="Disordered" evidence="2">
    <location>
        <begin position="1620"/>
        <end position="1640"/>
    </location>
</feature>
<feature type="region of interest" description="Disordered" evidence="2">
    <location>
        <begin position="1291"/>
        <end position="1327"/>
    </location>
</feature>
<dbReference type="FunFam" id="3.40.50.11210:FF:000007">
    <property type="entry name" value="Tuberous sclerosis 2"/>
    <property type="match status" value="1"/>
</dbReference>
<dbReference type="Gene3D" id="3.40.50.11210">
    <property type="entry name" value="Rap/Ran-GAP"/>
    <property type="match status" value="1"/>
</dbReference>
<dbReference type="GO" id="GO:0033596">
    <property type="term" value="C:TSC1-TSC2 complex"/>
    <property type="evidence" value="ECO:0007669"/>
    <property type="project" value="TreeGrafter"/>
</dbReference>
<dbReference type="PROSITE" id="PS50085">
    <property type="entry name" value="RAPGAP"/>
    <property type="match status" value="1"/>
</dbReference>
<dbReference type="Pfam" id="PF03542">
    <property type="entry name" value="Tuberin"/>
    <property type="match status" value="1"/>
</dbReference>
<dbReference type="Pfam" id="PF02145">
    <property type="entry name" value="Rap_GAP"/>
    <property type="match status" value="1"/>
</dbReference>
<feature type="domain" description="Rap-GAP" evidence="3">
    <location>
        <begin position="1364"/>
        <end position="1620"/>
    </location>
</feature>
<keyword evidence="1" id="KW-0343">GTPase activation</keyword>
<dbReference type="InterPro" id="IPR018515">
    <property type="entry name" value="Tuberin-type_domain"/>
</dbReference>
<dbReference type="Proteomes" id="UP000789572">
    <property type="component" value="Unassembled WGS sequence"/>
</dbReference>
<evidence type="ECO:0000256" key="2">
    <source>
        <dbReference type="SAM" id="MobiDB-lite"/>
    </source>
</evidence>
<dbReference type="OrthoDB" id="19311at2759"/>
<dbReference type="InterPro" id="IPR027107">
    <property type="entry name" value="Tuberin/Ral-act_asu"/>
</dbReference>
<evidence type="ECO:0000259" key="3">
    <source>
        <dbReference type="PROSITE" id="PS50085"/>
    </source>
</evidence>
<feature type="region of interest" description="Disordered" evidence="2">
    <location>
        <begin position="714"/>
        <end position="737"/>
    </location>
</feature>
<dbReference type="InterPro" id="IPR035974">
    <property type="entry name" value="Rap/Ran-GAP_sf"/>
</dbReference>
<gene>
    <name evidence="4" type="ORF">POCULU_LOCUS4581</name>
</gene>
<dbReference type="PANTHER" id="PTHR10063:SF0">
    <property type="entry name" value="TUBERIN"/>
    <property type="match status" value="1"/>
</dbReference>
<dbReference type="SUPFAM" id="SSF48371">
    <property type="entry name" value="ARM repeat"/>
    <property type="match status" value="1"/>
</dbReference>
<keyword evidence="5" id="KW-1185">Reference proteome</keyword>
<dbReference type="GO" id="GO:0005634">
    <property type="term" value="C:nucleus"/>
    <property type="evidence" value="ECO:0007669"/>
    <property type="project" value="InterPro"/>
</dbReference>
<evidence type="ECO:0000313" key="5">
    <source>
        <dbReference type="Proteomes" id="UP000789572"/>
    </source>
</evidence>
<dbReference type="InterPro" id="IPR024584">
    <property type="entry name" value="Tuberin_N"/>
</dbReference>
<dbReference type="SUPFAM" id="SSF111347">
    <property type="entry name" value="Rap/Ran-GAP"/>
    <property type="match status" value="1"/>
</dbReference>
<feature type="compositionally biased region" description="Basic and acidic residues" evidence="2">
    <location>
        <begin position="1317"/>
        <end position="1327"/>
    </location>
</feature>
<feature type="compositionally biased region" description="Low complexity" evidence="2">
    <location>
        <begin position="1200"/>
        <end position="1230"/>
    </location>
</feature>
<dbReference type="Pfam" id="PF11864">
    <property type="entry name" value="DUF3384"/>
    <property type="match status" value="1"/>
</dbReference>
<dbReference type="InterPro" id="IPR000331">
    <property type="entry name" value="Rap/Ran_GAP_dom"/>
</dbReference>
<dbReference type="GO" id="GO:0051056">
    <property type="term" value="P:regulation of small GTPase mediated signal transduction"/>
    <property type="evidence" value="ECO:0007669"/>
    <property type="project" value="InterPro"/>
</dbReference>
<reference evidence="4" key="1">
    <citation type="submission" date="2021-06" db="EMBL/GenBank/DDBJ databases">
        <authorList>
            <person name="Kallberg Y."/>
            <person name="Tangrot J."/>
            <person name="Rosling A."/>
        </authorList>
    </citation>
    <scope>NUCLEOTIDE SEQUENCE</scope>
    <source>
        <strain evidence="4">IA702</strain>
    </source>
</reference>
<comment type="caution">
    <text evidence="4">The sequence shown here is derived from an EMBL/GenBank/DDBJ whole genome shotgun (WGS) entry which is preliminary data.</text>
</comment>
<organism evidence="4 5">
    <name type="scientific">Paraglomus occultum</name>
    <dbReference type="NCBI Taxonomy" id="144539"/>
    <lineage>
        <taxon>Eukaryota</taxon>
        <taxon>Fungi</taxon>
        <taxon>Fungi incertae sedis</taxon>
        <taxon>Mucoromycota</taxon>
        <taxon>Glomeromycotina</taxon>
        <taxon>Glomeromycetes</taxon>
        <taxon>Paraglomerales</taxon>
        <taxon>Paraglomeraceae</taxon>
        <taxon>Paraglomus</taxon>
    </lineage>
</organism>
<evidence type="ECO:0000313" key="4">
    <source>
        <dbReference type="EMBL" id="CAG8541944.1"/>
    </source>
</evidence>
<evidence type="ECO:0000256" key="1">
    <source>
        <dbReference type="ARBA" id="ARBA00022468"/>
    </source>
</evidence>
<feature type="compositionally biased region" description="Basic and acidic residues" evidence="2">
    <location>
        <begin position="1522"/>
        <end position="1534"/>
    </location>
</feature>
<dbReference type="GO" id="GO:0005096">
    <property type="term" value="F:GTPase activator activity"/>
    <property type="evidence" value="ECO:0007669"/>
    <property type="project" value="UniProtKB-KW"/>
</dbReference>
<proteinExistence type="predicted"/>
<dbReference type="GO" id="GO:0032007">
    <property type="term" value="P:negative regulation of TOR signaling"/>
    <property type="evidence" value="ECO:0007669"/>
    <property type="project" value="TreeGrafter"/>
</dbReference>
<feature type="region of interest" description="Disordered" evidence="2">
    <location>
        <begin position="1255"/>
        <end position="1279"/>
    </location>
</feature>
<protein>
    <submittedName>
        <fullName evidence="4">9944_t:CDS:1</fullName>
    </submittedName>
</protein>
<dbReference type="PANTHER" id="PTHR10063">
    <property type="entry name" value="TUBERIN"/>
    <property type="match status" value="1"/>
</dbReference>
<dbReference type="InterPro" id="IPR016024">
    <property type="entry name" value="ARM-type_fold"/>
</dbReference>
<feature type="region of interest" description="Disordered" evidence="2">
    <location>
        <begin position="1509"/>
        <end position="1534"/>
    </location>
</feature>
<feature type="non-terminal residue" evidence="4">
    <location>
        <position position="1"/>
    </location>
</feature>
<feature type="compositionally biased region" description="Polar residues" evidence="2">
    <location>
        <begin position="1291"/>
        <end position="1307"/>
    </location>
</feature>